<name>A0A1B7Z865_9FLAO</name>
<evidence type="ECO:0000313" key="4">
    <source>
        <dbReference type="Proteomes" id="UP000092164"/>
    </source>
</evidence>
<dbReference type="InterPro" id="IPR050249">
    <property type="entry name" value="Pseudomonas-type_ThrB"/>
</dbReference>
<dbReference type="RefSeq" id="WP_068484696.1">
    <property type="nucleotide sequence ID" value="NZ_CP018760.1"/>
</dbReference>
<keyword evidence="3" id="KW-0808">Transferase</keyword>
<dbReference type="InterPro" id="IPR002575">
    <property type="entry name" value="Aminoglycoside_PTrfase"/>
</dbReference>
<gene>
    <name evidence="3" type="ORF">A9200_04210</name>
</gene>
<evidence type="ECO:0000313" key="3">
    <source>
        <dbReference type="EMBL" id="OBR38876.1"/>
    </source>
</evidence>
<comment type="similarity">
    <text evidence="1">Belongs to the pseudomonas-type ThrB family.</text>
</comment>
<dbReference type="PROSITE" id="PS50011">
    <property type="entry name" value="PROTEIN_KINASE_DOM"/>
    <property type="match status" value="1"/>
</dbReference>
<dbReference type="AlphaFoldDB" id="A0A1B7Z865"/>
<comment type="caution">
    <text evidence="3">The sequence shown here is derived from an EMBL/GenBank/DDBJ whole genome shotgun (WGS) entry which is preliminary data.</text>
</comment>
<sequence length="329" mass="39020">MIDFPVITSTLSAKELGEFVIEQYSLSKQLQCNLFRSGINHTYFLTNKEIKYVIRVYSHKWRSKREINAELKLLKLLKTNEIAISYPLKDRIVQFIQEINAPEGIRYIVLFSFAEGEKLRHMNHKTLTYIGSLMGRFHKLTMNTTIERKTYNKQSLLEQPYQKLLHFFSNKLPEMEFIKNFKESFNDSDYTHLNSGIMHMDLWYDNMSVANEKEITLFDFDFCGNGTQLLDVAYFCKQLFFIETDKSEYEIKVKRFLDGYQNIKTLSKSELDLIPVFGASIFIFYLGVQAQRFDWSNIFLTENYLKMYIGRIKSWLSYHNLSETLSVYK</sequence>
<dbReference type="Gene3D" id="3.90.1200.10">
    <property type="match status" value="1"/>
</dbReference>
<dbReference type="PANTHER" id="PTHR21064">
    <property type="entry name" value="AMINOGLYCOSIDE PHOSPHOTRANSFERASE DOMAIN-CONTAINING PROTEIN-RELATED"/>
    <property type="match status" value="1"/>
</dbReference>
<evidence type="ECO:0000256" key="1">
    <source>
        <dbReference type="ARBA" id="ARBA00038240"/>
    </source>
</evidence>
<evidence type="ECO:0000259" key="2">
    <source>
        <dbReference type="PROSITE" id="PS50011"/>
    </source>
</evidence>
<dbReference type="InterPro" id="IPR000719">
    <property type="entry name" value="Prot_kinase_dom"/>
</dbReference>
<dbReference type="InterPro" id="IPR011009">
    <property type="entry name" value="Kinase-like_dom_sf"/>
</dbReference>
<dbReference type="EMBL" id="LZFP01000012">
    <property type="protein sequence ID" value="OBR38876.1"/>
    <property type="molecule type" value="Genomic_DNA"/>
</dbReference>
<dbReference type="GO" id="GO:0009088">
    <property type="term" value="P:threonine biosynthetic process"/>
    <property type="evidence" value="ECO:0007669"/>
    <property type="project" value="TreeGrafter"/>
</dbReference>
<dbReference type="GO" id="GO:0005524">
    <property type="term" value="F:ATP binding"/>
    <property type="evidence" value="ECO:0007669"/>
    <property type="project" value="InterPro"/>
</dbReference>
<feature type="domain" description="Protein kinase" evidence="2">
    <location>
        <begin position="24"/>
        <end position="329"/>
    </location>
</feature>
<dbReference type="GO" id="GO:0004672">
    <property type="term" value="F:protein kinase activity"/>
    <property type="evidence" value="ECO:0007669"/>
    <property type="project" value="InterPro"/>
</dbReference>
<dbReference type="OrthoDB" id="241498at2"/>
<dbReference type="PANTHER" id="PTHR21064:SF6">
    <property type="entry name" value="AMINOGLYCOSIDE PHOSPHOTRANSFERASE DOMAIN-CONTAINING PROTEIN"/>
    <property type="match status" value="1"/>
</dbReference>
<dbReference type="Gene3D" id="3.30.200.20">
    <property type="entry name" value="Phosphorylase Kinase, domain 1"/>
    <property type="match status" value="1"/>
</dbReference>
<keyword evidence="4" id="KW-1185">Reference proteome</keyword>
<proteinExistence type="inferred from homology"/>
<reference evidence="4" key="1">
    <citation type="submission" date="2016-06" db="EMBL/GenBank/DDBJ databases">
        <authorList>
            <person name="Zhan P."/>
        </authorList>
    </citation>
    <scope>NUCLEOTIDE SEQUENCE [LARGE SCALE GENOMIC DNA]</scope>
    <source>
        <strain evidence="4">T28</strain>
    </source>
</reference>
<organism evidence="3 4">
    <name type="scientific">Maribacter hydrothermalis</name>
    <dbReference type="NCBI Taxonomy" id="1836467"/>
    <lineage>
        <taxon>Bacteria</taxon>
        <taxon>Pseudomonadati</taxon>
        <taxon>Bacteroidota</taxon>
        <taxon>Flavobacteriia</taxon>
        <taxon>Flavobacteriales</taxon>
        <taxon>Flavobacteriaceae</taxon>
        <taxon>Maribacter</taxon>
    </lineage>
</organism>
<dbReference type="STRING" id="1836467.BTR34_18075"/>
<keyword evidence="3" id="KW-0418">Kinase</keyword>
<dbReference type="Proteomes" id="UP000092164">
    <property type="component" value="Unassembled WGS sequence"/>
</dbReference>
<dbReference type="GO" id="GO:0004413">
    <property type="term" value="F:homoserine kinase activity"/>
    <property type="evidence" value="ECO:0007669"/>
    <property type="project" value="TreeGrafter"/>
</dbReference>
<accession>A0A1B7Z865</accession>
<dbReference type="Pfam" id="PF01636">
    <property type="entry name" value="APH"/>
    <property type="match status" value="1"/>
</dbReference>
<protein>
    <submittedName>
        <fullName evidence="3">Homoserine kinase</fullName>
    </submittedName>
</protein>
<dbReference type="SUPFAM" id="SSF56112">
    <property type="entry name" value="Protein kinase-like (PK-like)"/>
    <property type="match status" value="1"/>
</dbReference>
<dbReference type="KEGG" id="mart:BTR34_18075"/>